<reference evidence="1 2" key="1">
    <citation type="submission" date="2018-08" db="EMBL/GenBank/DDBJ databases">
        <title>Recombination of ecologically and evolutionarily significant loci maintains genetic cohesion in the Pseudomonas syringae species complex.</title>
        <authorList>
            <person name="Dillon M."/>
            <person name="Thakur S."/>
            <person name="Almeida R.N.D."/>
            <person name="Weir B.S."/>
            <person name="Guttman D.S."/>
        </authorList>
    </citation>
    <scope>NUCLEOTIDE SEQUENCE [LARGE SCALE GENOMIC DNA]</scope>
    <source>
        <strain evidence="1 2">ICMP 11935</strain>
    </source>
</reference>
<dbReference type="Proteomes" id="UP000274315">
    <property type="component" value="Unassembled WGS sequence"/>
</dbReference>
<accession>A0A3M5WCW1</accession>
<dbReference type="AlphaFoldDB" id="A0A3M5WCW1"/>
<sequence length="479" mass="53637">MQLFSETLPELLRRQKASIRAKVVSAGRTLRTGNMPGHRIQRFYIASKAGFGARVDQGHFRASQTTLQATAAEHHGHVRFADEMTGFTVGRIEAQRQPRRVPGLQPAIEQVDAFTLAHPGQQPPGPCGIHSRTIVIEHHVAVGVDAPCLKALQQSGGIGQWMTSGLALDHRPAEVALQIGKRRALDTPLGITALTIVGIFERVAAIENHQAWSFLAFSQMLRFDQLRNGHDTLLWQRTDKLAARWPRNSHQNLGQRRVKRFAQCIERFASLRRDKNRFEHKYLIDATSNSRLVDLRGVFPVSAQKTHPRRQDDPGIETGPFDLRLIHLQDACLDESPVDGHRLHQAAVRKTPITPRQFLIRRQQVLKVTVQKTIAPHGVDDRQEVIALVLDGRRTVGWQGQETADQHLVFGEQFGDDRLLVGEVVIEIAGRNFHVRSDVIGGHTTLALLIEQFQTGLHDSFTGFGTRCHAGPDHSMLIR</sequence>
<organism evidence="1 2">
    <name type="scientific">Pseudomonas syringae pv. aptata</name>
    <dbReference type="NCBI Taxonomy" id="83167"/>
    <lineage>
        <taxon>Bacteria</taxon>
        <taxon>Pseudomonadati</taxon>
        <taxon>Pseudomonadota</taxon>
        <taxon>Gammaproteobacteria</taxon>
        <taxon>Pseudomonadales</taxon>
        <taxon>Pseudomonadaceae</taxon>
        <taxon>Pseudomonas</taxon>
        <taxon>Pseudomonas syringae</taxon>
    </lineage>
</organism>
<gene>
    <name evidence="1" type="ORF">ALP24_05663</name>
</gene>
<evidence type="ECO:0000313" key="1">
    <source>
        <dbReference type="EMBL" id="RMU68440.1"/>
    </source>
</evidence>
<dbReference type="EMBL" id="RBUF01000669">
    <property type="protein sequence ID" value="RMU68440.1"/>
    <property type="molecule type" value="Genomic_DNA"/>
</dbReference>
<protein>
    <submittedName>
        <fullName evidence="1">Uncharacterized protein</fullName>
    </submittedName>
</protein>
<proteinExistence type="predicted"/>
<comment type="caution">
    <text evidence="1">The sequence shown here is derived from an EMBL/GenBank/DDBJ whole genome shotgun (WGS) entry which is preliminary data.</text>
</comment>
<name>A0A3M5WCW1_PSEAP</name>
<evidence type="ECO:0000313" key="2">
    <source>
        <dbReference type="Proteomes" id="UP000274315"/>
    </source>
</evidence>